<gene>
    <name evidence="5" type="ORF">E1956_33630</name>
</gene>
<dbReference type="KEGG" id="ppai:E1956_33630"/>
<dbReference type="AlphaFoldDB" id="A0A4P7D582"/>
<dbReference type="Gene3D" id="1.10.357.10">
    <property type="entry name" value="Tetracycline Repressor, domain 2"/>
    <property type="match status" value="1"/>
</dbReference>
<dbReference type="Proteomes" id="UP000295727">
    <property type="component" value="Chromosome 3"/>
</dbReference>
<evidence type="ECO:0000313" key="5">
    <source>
        <dbReference type="EMBL" id="QBR02060.1"/>
    </source>
</evidence>
<dbReference type="InterPro" id="IPR001647">
    <property type="entry name" value="HTH_TetR"/>
</dbReference>
<dbReference type="Pfam" id="PF00440">
    <property type="entry name" value="TetR_N"/>
    <property type="match status" value="1"/>
</dbReference>
<proteinExistence type="predicted"/>
<feature type="compositionally biased region" description="Basic and acidic residues" evidence="3">
    <location>
        <begin position="32"/>
        <end position="55"/>
    </location>
</feature>
<dbReference type="GO" id="GO:0000976">
    <property type="term" value="F:transcription cis-regulatory region binding"/>
    <property type="evidence" value="ECO:0007669"/>
    <property type="project" value="TreeGrafter"/>
</dbReference>
<dbReference type="GO" id="GO:0003700">
    <property type="term" value="F:DNA-binding transcription factor activity"/>
    <property type="evidence" value="ECO:0007669"/>
    <property type="project" value="TreeGrafter"/>
</dbReference>
<dbReference type="InterPro" id="IPR050109">
    <property type="entry name" value="HTH-type_TetR-like_transc_reg"/>
</dbReference>
<evidence type="ECO:0000256" key="2">
    <source>
        <dbReference type="PROSITE-ProRule" id="PRU00335"/>
    </source>
</evidence>
<dbReference type="SUPFAM" id="SSF46689">
    <property type="entry name" value="Homeodomain-like"/>
    <property type="match status" value="1"/>
</dbReference>
<evidence type="ECO:0000256" key="3">
    <source>
        <dbReference type="SAM" id="MobiDB-lite"/>
    </source>
</evidence>
<evidence type="ECO:0000256" key="1">
    <source>
        <dbReference type="ARBA" id="ARBA00023125"/>
    </source>
</evidence>
<dbReference type="OrthoDB" id="2356263at2"/>
<organism evidence="5 6">
    <name type="scientific">Paraburkholderia pallida</name>
    <dbReference type="NCBI Taxonomy" id="2547399"/>
    <lineage>
        <taxon>Bacteria</taxon>
        <taxon>Pseudomonadati</taxon>
        <taxon>Pseudomonadota</taxon>
        <taxon>Betaproteobacteria</taxon>
        <taxon>Burkholderiales</taxon>
        <taxon>Burkholderiaceae</taxon>
        <taxon>Paraburkholderia</taxon>
    </lineage>
</organism>
<dbReference type="InterPro" id="IPR009057">
    <property type="entry name" value="Homeodomain-like_sf"/>
</dbReference>
<dbReference type="EMBL" id="CP038150">
    <property type="protein sequence ID" value="QBR02060.1"/>
    <property type="molecule type" value="Genomic_DNA"/>
</dbReference>
<reference evidence="5 6" key="1">
    <citation type="submission" date="2019-03" db="EMBL/GenBank/DDBJ databases">
        <title>Paraburkholderia sp. 7MH5, isolated from subtropical forest soil.</title>
        <authorList>
            <person name="Gao Z.-H."/>
            <person name="Qiu L.-H."/>
        </authorList>
    </citation>
    <scope>NUCLEOTIDE SEQUENCE [LARGE SCALE GENOMIC DNA]</scope>
    <source>
        <strain evidence="5 6">7MH5</strain>
    </source>
</reference>
<accession>A0A4P7D582</accession>
<evidence type="ECO:0000313" key="6">
    <source>
        <dbReference type="Proteomes" id="UP000295727"/>
    </source>
</evidence>
<keyword evidence="6" id="KW-1185">Reference proteome</keyword>
<dbReference type="InterPro" id="IPR036271">
    <property type="entry name" value="Tet_transcr_reg_TetR-rel_C_sf"/>
</dbReference>
<feature type="domain" description="HTH tetR-type" evidence="4">
    <location>
        <begin position="88"/>
        <end position="148"/>
    </location>
</feature>
<feature type="DNA-binding region" description="H-T-H motif" evidence="2">
    <location>
        <begin position="111"/>
        <end position="130"/>
    </location>
</feature>
<dbReference type="SUPFAM" id="SSF48498">
    <property type="entry name" value="Tetracyclin repressor-like, C-terminal domain"/>
    <property type="match status" value="1"/>
</dbReference>
<dbReference type="RefSeq" id="WP_134757322.1">
    <property type="nucleotide sequence ID" value="NZ_CP038150.1"/>
</dbReference>
<protein>
    <submittedName>
        <fullName evidence="5">TetR/AcrR family transcriptional regulator</fullName>
    </submittedName>
</protein>
<feature type="region of interest" description="Disordered" evidence="3">
    <location>
        <begin position="18"/>
        <end position="86"/>
    </location>
</feature>
<dbReference type="PROSITE" id="PS50977">
    <property type="entry name" value="HTH_TETR_2"/>
    <property type="match status" value="1"/>
</dbReference>
<dbReference type="PANTHER" id="PTHR30055:SF207">
    <property type="entry name" value="HTH-TYPE TRANSCRIPTIONAL REPRESSOR FATR"/>
    <property type="match status" value="1"/>
</dbReference>
<name>A0A4P7D582_9BURK</name>
<keyword evidence="1 2" id="KW-0238">DNA-binding</keyword>
<dbReference type="PANTHER" id="PTHR30055">
    <property type="entry name" value="HTH-TYPE TRANSCRIPTIONAL REGULATOR RUTR"/>
    <property type="match status" value="1"/>
</dbReference>
<evidence type="ECO:0000259" key="4">
    <source>
        <dbReference type="PROSITE" id="PS50977"/>
    </source>
</evidence>
<sequence length="288" mass="32153">MKVRLDDRDKMNVRTVYVSSRQTGPPGTCKEACMKETSESAPKKERAVRSTREEAAGAASVSAPSEAGKTSGEPRPAGRLRREQQRSIDTRRAIIEAALAEFAEKGFEAASIREIAARVNLPHTTVTHHYRSKDLLWQAVAEDLFSTIRSLWERNTDRSQASGVFDRLMSEYVSFLQFTIEHPLFHQFLAREKWPGNPRLPWLAEHILTPLLAHLLPEIRDAQEAGCLPPGNPILIHYLFLALMSAPAMFGAEMEYTAGMKSSNPLMVSEYVALVKSIFAGKYAPDAQ</sequence>